<dbReference type="AlphaFoldDB" id="A0A7L3PH62"/>
<evidence type="ECO:0000313" key="8">
    <source>
        <dbReference type="EMBL" id="NXU90633.1"/>
    </source>
</evidence>
<proteinExistence type="predicted"/>
<dbReference type="SUPFAM" id="SSF47676">
    <property type="entry name" value="Conserved domain common to transcription factors TFIIS, elongin A, CRSP70"/>
    <property type="match status" value="1"/>
</dbReference>
<accession>A0A7L3PH62</accession>
<keyword evidence="3 4" id="KW-0539">Nucleus</keyword>
<evidence type="ECO:0000259" key="7">
    <source>
        <dbReference type="PROSITE" id="PS51319"/>
    </source>
</evidence>
<feature type="domain" description="F-box" evidence="6">
    <location>
        <begin position="553"/>
        <end position="597"/>
    </location>
</feature>
<dbReference type="EMBL" id="VZUH01005921">
    <property type="protein sequence ID" value="NXU90633.1"/>
    <property type="molecule type" value="Genomic_DNA"/>
</dbReference>
<keyword evidence="9" id="KW-1185">Reference proteome</keyword>
<dbReference type="InterPro" id="IPR001810">
    <property type="entry name" value="F-box_dom"/>
</dbReference>
<feature type="non-terminal residue" evidence="8">
    <location>
        <position position="752"/>
    </location>
</feature>
<dbReference type="Gene3D" id="1.20.930.10">
    <property type="entry name" value="Conserved domain common to transcription factors TFIIS, elongin A, CRSP70"/>
    <property type="match status" value="1"/>
</dbReference>
<feature type="compositionally biased region" description="Low complexity" evidence="5">
    <location>
        <begin position="425"/>
        <end position="438"/>
    </location>
</feature>
<feature type="compositionally biased region" description="Polar residues" evidence="5">
    <location>
        <begin position="98"/>
        <end position="107"/>
    </location>
</feature>
<dbReference type="SMART" id="SM00509">
    <property type="entry name" value="TFS2N"/>
    <property type="match status" value="1"/>
</dbReference>
<dbReference type="CDD" id="cd00183">
    <property type="entry name" value="TFIIS_I"/>
    <property type="match status" value="1"/>
</dbReference>
<dbReference type="Gene3D" id="6.10.250.3180">
    <property type="match status" value="1"/>
</dbReference>
<feature type="compositionally biased region" description="Basic and acidic residues" evidence="5">
    <location>
        <begin position="265"/>
        <end position="287"/>
    </location>
</feature>
<gene>
    <name evidence="8" type="primary">Eloa_1</name>
    <name evidence="8" type="ORF">XIPELE_R03826</name>
</gene>
<organism evidence="8 9">
    <name type="scientific">Xiphorhynchus elegans</name>
    <name type="common">elegant woodcreeper</name>
    <dbReference type="NCBI Taxonomy" id="269412"/>
    <lineage>
        <taxon>Eukaryota</taxon>
        <taxon>Metazoa</taxon>
        <taxon>Chordata</taxon>
        <taxon>Craniata</taxon>
        <taxon>Vertebrata</taxon>
        <taxon>Euteleostomi</taxon>
        <taxon>Archelosauria</taxon>
        <taxon>Archosauria</taxon>
        <taxon>Dinosauria</taxon>
        <taxon>Saurischia</taxon>
        <taxon>Theropoda</taxon>
        <taxon>Coelurosauria</taxon>
        <taxon>Aves</taxon>
        <taxon>Neognathae</taxon>
        <taxon>Neoaves</taxon>
        <taxon>Telluraves</taxon>
        <taxon>Australaves</taxon>
        <taxon>Passeriformes</taxon>
        <taxon>Dendrocolaptidae</taxon>
        <taxon>Xiphorhynchus</taxon>
    </lineage>
</organism>
<dbReference type="GO" id="GO:0006368">
    <property type="term" value="P:transcription elongation by RNA polymerase II"/>
    <property type="evidence" value="ECO:0007669"/>
    <property type="project" value="InterPro"/>
</dbReference>
<feature type="compositionally biased region" description="Acidic residues" evidence="5">
    <location>
        <begin position="167"/>
        <end position="181"/>
    </location>
</feature>
<feature type="region of interest" description="Disordered" evidence="5">
    <location>
        <begin position="654"/>
        <end position="737"/>
    </location>
</feature>
<reference evidence="8 9" key="1">
    <citation type="submission" date="2019-09" db="EMBL/GenBank/DDBJ databases">
        <title>Bird 10,000 Genomes (B10K) Project - Family phase.</title>
        <authorList>
            <person name="Zhang G."/>
        </authorList>
    </citation>
    <scope>NUCLEOTIDE SEQUENCE [LARGE SCALE GENOMIC DNA]</scope>
    <source>
        <strain evidence="8">OUT-0059</strain>
        <tissue evidence="8">Muscle</tissue>
    </source>
</reference>
<feature type="compositionally biased region" description="Basic and acidic residues" evidence="5">
    <location>
        <begin position="59"/>
        <end position="85"/>
    </location>
</feature>
<evidence type="ECO:0000259" key="6">
    <source>
        <dbReference type="PROSITE" id="PS50181"/>
    </source>
</evidence>
<evidence type="ECO:0000256" key="3">
    <source>
        <dbReference type="ARBA" id="ARBA00023242"/>
    </source>
</evidence>
<evidence type="ECO:0000256" key="1">
    <source>
        <dbReference type="ARBA" id="ARBA00004123"/>
    </source>
</evidence>
<name>A0A7L3PH62_9DEND</name>
<feature type="domain" description="TFIIS N-terminal" evidence="7">
    <location>
        <begin position="1"/>
        <end position="55"/>
    </location>
</feature>
<feature type="compositionally biased region" description="Low complexity" evidence="5">
    <location>
        <begin position="707"/>
        <end position="719"/>
    </location>
</feature>
<evidence type="ECO:0000313" key="9">
    <source>
        <dbReference type="Proteomes" id="UP000551443"/>
    </source>
</evidence>
<feature type="compositionally biased region" description="Basic and acidic residues" evidence="5">
    <location>
        <begin position="446"/>
        <end position="458"/>
    </location>
</feature>
<dbReference type="InterPro" id="IPR017923">
    <property type="entry name" value="TFIIS_N"/>
</dbReference>
<feature type="compositionally biased region" description="Basic and acidic residues" evidence="5">
    <location>
        <begin position="296"/>
        <end position="344"/>
    </location>
</feature>
<evidence type="ECO:0000256" key="5">
    <source>
        <dbReference type="SAM" id="MobiDB-lite"/>
    </source>
</evidence>
<dbReference type="Pfam" id="PF08711">
    <property type="entry name" value="Med26"/>
    <property type="match status" value="1"/>
</dbReference>
<dbReference type="Proteomes" id="UP000551443">
    <property type="component" value="Unassembled WGS sequence"/>
</dbReference>
<dbReference type="InterPro" id="IPR035441">
    <property type="entry name" value="TFIIS/LEDGF_dom_sf"/>
</dbReference>
<dbReference type="PANTHER" id="PTHR15141">
    <property type="entry name" value="TRANSCRIPTION ELONGATION FACTOR B POLYPEPTIDE 3"/>
    <property type="match status" value="1"/>
</dbReference>
<dbReference type="InterPro" id="IPR051870">
    <property type="entry name" value="Elongin-A_domain"/>
</dbReference>
<dbReference type="GO" id="GO:0070449">
    <property type="term" value="C:elongin complex"/>
    <property type="evidence" value="ECO:0007669"/>
    <property type="project" value="InterPro"/>
</dbReference>
<evidence type="ECO:0000256" key="2">
    <source>
        <dbReference type="ARBA" id="ARBA00021346"/>
    </source>
</evidence>
<feature type="compositionally biased region" description="Basic and acidic residues" evidence="5">
    <location>
        <begin position="227"/>
        <end position="254"/>
    </location>
</feature>
<evidence type="ECO:0000256" key="4">
    <source>
        <dbReference type="PROSITE-ProRule" id="PRU00649"/>
    </source>
</evidence>
<feature type="non-terminal residue" evidence="8">
    <location>
        <position position="1"/>
    </location>
</feature>
<dbReference type="PROSITE" id="PS51319">
    <property type="entry name" value="TFIIS_N"/>
    <property type="match status" value="1"/>
</dbReference>
<dbReference type="PANTHER" id="PTHR15141:SF75">
    <property type="entry name" value="ELONGIN-A"/>
    <property type="match status" value="1"/>
</dbReference>
<comment type="subcellular location">
    <subcellularLocation>
        <location evidence="1 4">Nucleus</location>
    </subcellularLocation>
</comment>
<dbReference type="InterPro" id="IPR003617">
    <property type="entry name" value="TFIIS/CRSP70_N_sub"/>
</dbReference>
<dbReference type="Pfam" id="PF06881">
    <property type="entry name" value="Elongin_A"/>
    <property type="match status" value="1"/>
</dbReference>
<dbReference type="InterPro" id="IPR010684">
    <property type="entry name" value="RNA_pol_II_trans_fac_SIII_A"/>
</dbReference>
<feature type="region of interest" description="Disordered" evidence="5">
    <location>
        <begin position="59"/>
        <end position="461"/>
    </location>
</feature>
<feature type="compositionally biased region" description="Basic and acidic residues" evidence="5">
    <location>
        <begin position="352"/>
        <end position="365"/>
    </location>
</feature>
<feature type="compositionally biased region" description="Polar residues" evidence="5">
    <location>
        <begin position="384"/>
        <end position="395"/>
    </location>
</feature>
<dbReference type="PROSITE" id="PS50181">
    <property type="entry name" value="FBOX"/>
    <property type="match status" value="1"/>
</dbReference>
<sequence>QLLKSLKRLSELPITVDILVETGVGKTVNSLRKHELVGDFAKDLVARWKKLVPVAQEAERNNLDSEDRDYERSSSSKRHQESSLREDEEPEQDYSEPFQPSCSQSYSPDHREKKSKRYPRPERAPETYGYGSHQGKGWGRSSPVLSSDQEYSDCGQAVSPGPSESPQDVDTDPSASEEQEEAPVFHRKGSKGPSLQERAGGARSSGDFCDKGNPGRGKEHRSHKKQRLDGRGDERSSAFSPERLHKGSLKEQLRETPVASKEKHRTSDGSKKEKNRESSSSKKEKLHTLPPLEEPLDNHVKKQKHRDSEKSKLEKPKLGLETPSMEREKRRAETDSANRVKDKGGSGSLKSSEGKRKITDVDKKSVGFASNSGEGEAEDEFEQPTMSFESYLSYDQPQKKKKKVVKPSAGSAGEKDRGHSKQNGSKASTNSSSSSQKSPSHKRTSEKKAEKKPPEPPKPKRIILDVVPTLPDIPLPPIQANYRPLPSIESIACSQTKRKALSSPTEESEAGFTGRRLNSKMQVYSGSKTAYLPKMMSLYQQCIRVLSNNIDSIYEVGGVPFSVLEPVLERCTPEQLYRIEECNHVLIEDTDQLWHNHCLRDFKTEKPEEFESWREMYLRLHDAREQRLLMLARNIGSAHANKPKGRVAKMAFVNSAAKPPRDVRRRQEKFGTGGPLLPEKTKIKPVLYTSSKSHARASDEQSYDGPSTSSAHSVPSSGSTFSSYDPRKPPVKKIAPMMAKTIKAFKNRFSRR</sequence>
<comment type="caution">
    <text evidence="8">The sequence shown here is derived from an EMBL/GenBank/DDBJ whole genome shotgun (WGS) entry which is preliminary data.</text>
</comment>
<protein>
    <recommendedName>
        <fullName evidence="2">Elongin-A</fullName>
    </recommendedName>
</protein>